<dbReference type="Pfam" id="PF13791">
    <property type="entry name" value="Sigma_reg_C"/>
    <property type="match status" value="1"/>
</dbReference>
<proteinExistence type="predicted"/>
<feature type="domain" description="Sigma factor regulator C-terminal" evidence="1">
    <location>
        <begin position="62"/>
        <end position="208"/>
    </location>
</feature>
<dbReference type="InterPro" id="IPR025672">
    <property type="entry name" value="Sigma_reg_C_dom"/>
</dbReference>
<dbReference type="RefSeq" id="WP_172209971.1">
    <property type="nucleotide sequence ID" value="NZ_BLLI01000138.1"/>
</dbReference>
<dbReference type="AlphaFoldDB" id="A0A6A0BDJ2"/>
<keyword evidence="3" id="KW-1185">Reference proteome</keyword>
<evidence type="ECO:0000313" key="2">
    <source>
        <dbReference type="EMBL" id="GFH43482.1"/>
    </source>
</evidence>
<comment type="caution">
    <text evidence="2">The sequence shown here is derived from an EMBL/GenBank/DDBJ whole genome shotgun (WGS) entry which is preliminary data.</text>
</comment>
<protein>
    <recommendedName>
        <fullName evidence="1">Sigma factor regulator C-terminal domain-containing protein</fullName>
    </recommendedName>
</protein>
<gene>
    <name evidence="2" type="ORF">Hs30E_20780</name>
</gene>
<dbReference type="Proteomes" id="UP000480303">
    <property type="component" value="Unassembled WGS sequence"/>
</dbReference>
<name>A0A6A0BDJ2_9LACT</name>
<reference evidence="2 3" key="1">
    <citation type="submission" date="2020-02" db="EMBL/GenBank/DDBJ databases">
        <title>Draft genome sequence of Lactococcus sp. Hs30E4-3.</title>
        <authorList>
            <person name="Noda S."/>
            <person name="Yuki M."/>
            <person name="Ohkuma M."/>
        </authorList>
    </citation>
    <scope>NUCLEOTIDE SEQUENCE [LARGE SCALE GENOMIC DNA]</scope>
    <source>
        <strain evidence="2 3">Hs30E4-3</strain>
    </source>
</reference>
<organism evidence="2 3">
    <name type="scientific">Pseudolactococcus hodotermopsidis</name>
    <dbReference type="NCBI Taxonomy" id="2709157"/>
    <lineage>
        <taxon>Bacteria</taxon>
        <taxon>Bacillati</taxon>
        <taxon>Bacillota</taxon>
        <taxon>Bacilli</taxon>
        <taxon>Lactobacillales</taxon>
        <taxon>Streptococcaceae</taxon>
        <taxon>Pseudolactococcus</taxon>
    </lineage>
</organism>
<evidence type="ECO:0000313" key="3">
    <source>
        <dbReference type="Proteomes" id="UP000480303"/>
    </source>
</evidence>
<sequence length="221" mass="24627">MFNVNGWLANSPMIVPTSKDETIGAFNRGNGQKVPMFFNPISKKRDEELETKVTHEAKTLTALENHVAEVAVSFDEPLTYAEIQEKIPKDLLINWYWIGTDSDLLDALDLLDHTIGINADENGKLTASLKAEEWVSYDYSSFVSAVKQATKTQGAIIGSVDIYKDARKQVEKYPTLKTAKFAGVIVSGRTENLAKLDEESYVYATNVGLETEILPYLMPTK</sequence>
<accession>A0A6A0BDJ2</accession>
<dbReference type="EMBL" id="BLLI01000138">
    <property type="protein sequence ID" value="GFH43482.1"/>
    <property type="molecule type" value="Genomic_DNA"/>
</dbReference>
<evidence type="ECO:0000259" key="1">
    <source>
        <dbReference type="Pfam" id="PF13791"/>
    </source>
</evidence>